<feature type="chain" id="PRO_5046847840" evidence="3">
    <location>
        <begin position="25"/>
        <end position="486"/>
    </location>
</feature>
<dbReference type="PANTHER" id="PTHR30023:SF0">
    <property type="entry name" value="PENICILLIN-SENSITIVE CARBOXYPEPTIDASE A"/>
    <property type="match status" value="1"/>
</dbReference>
<dbReference type="RefSeq" id="WP_103044388.1">
    <property type="nucleotide sequence ID" value="NZ_BAABBP010000005.1"/>
</dbReference>
<keyword evidence="4" id="KW-0121">Carboxypeptidase</keyword>
<sequence>MRPLSLLSVLAAALCLALAAPVPAAAGTAATLPAPVLAALQRAKLPAQALSVVVAPASPGAQPLLAWRADTQSNPASVMKLVTTYAALELLGPAYTWPTTVYLDAQPVDGRLQGNVYIRGQGDPQLVVERLWLLMQRLRAQGVTVVMGDIVLDRSAFVLPTHDAAAFDDEPWRPYNAAPDALLINFKSLTLSFTPDTAAGVARIAYEPPLAGVQLPVSVALAPAGQACGDWRAQLQPQLGDARQVAFAGSYPASCGAQQWHVAPADPGGYGARAIEAMWREVGGALTGQVREGSVPPNLAPALTLQSPPLAEVIRSINKYSNNVMTQQLFLTMGLQDSGVGSFDGARAALARWWSTRIGGEPPQVDNGAGLSRDARISADALARMLQQAWASPVMPELVASLPIAGVDGTLRRRKGLAVGRAHLKTGSLRDVASLAGFVDGADGQRYVLVALVNHEGAAGARAALDALIDWTATQGQPNTAVQARR</sequence>
<evidence type="ECO:0000313" key="5">
    <source>
        <dbReference type="Proteomes" id="UP001501627"/>
    </source>
</evidence>
<comment type="similarity">
    <text evidence="1">Belongs to the peptidase S13 family.</text>
</comment>
<feature type="signal peptide" evidence="3">
    <location>
        <begin position="1"/>
        <end position="24"/>
    </location>
</feature>
<dbReference type="InterPro" id="IPR012338">
    <property type="entry name" value="Beta-lactam/transpept-like"/>
</dbReference>
<evidence type="ECO:0000256" key="2">
    <source>
        <dbReference type="ARBA" id="ARBA00022801"/>
    </source>
</evidence>
<dbReference type="SUPFAM" id="SSF56601">
    <property type="entry name" value="beta-lactamase/transpeptidase-like"/>
    <property type="match status" value="1"/>
</dbReference>
<proteinExistence type="inferred from homology"/>
<gene>
    <name evidence="4" type="primary">dacB</name>
    <name evidence="4" type="ORF">GCM10022279_08840</name>
</gene>
<evidence type="ECO:0000256" key="1">
    <source>
        <dbReference type="ARBA" id="ARBA00006096"/>
    </source>
</evidence>
<keyword evidence="4" id="KW-0645">Protease</keyword>
<dbReference type="Gene3D" id="3.40.710.10">
    <property type="entry name" value="DD-peptidase/beta-lactamase superfamily"/>
    <property type="match status" value="2"/>
</dbReference>
<protein>
    <submittedName>
        <fullName evidence="4">D-alanyl-D-alanine carboxypeptidase/D-alanyl-D-alanine-endopeptidase</fullName>
    </submittedName>
</protein>
<dbReference type="PANTHER" id="PTHR30023">
    <property type="entry name" value="D-ALANYL-D-ALANINE CARBOXYPEPTIDASE"/>
    <property type="match status" value="1"/>
</dbReference>
<comment type="caution">
    <text evidence="4">The sequence shown here is derived from an EMBL/GenBank/DDBJ whole genome shotgun (WGS) entry which is preliminary data.</text>
</comment>
<keyword evidence="3" id="KW-0732">Signal</keyword>
<dbReference type="GO" id="GO:0004180">
    <property type="term" value="F:carboxypeptidase activity"/>
    <property type="evidence" value="ECO:0007669"/>
    <property type="project" value="UniProtKB-KW"/>
</dbReference>
<dbReference type="NCBIfam" id="TIGR00666">
    <property type="entry name" value="PBP4"/>
    <property type="match status" value="1"/>
</dbReference>
<dbReference type="Proteomes" id="UP001501627">
    <property type="component" value="Unassembled WGS sequence"/>
</dbReference>
<keyword evidence="5" id="KW-1185">Reference proteome</keyword>
<evidence type="ECO:0000313" key="4">
    <source>
        <dbReference type="EMBL" id="GAA3987990.1"/>
    </source>
</evidence>
<dbReference type="InterPro" id="IPR000667">
    <property type="entry name" value="Peptidase_S13"/>
</dbReference>
<dbReference type="PRINTS" id="PR00922">
    <property type="entry name" value="DADACBPTASE3"/>
</dbReference>
<evidence type="ECO:0000256" key="3">
    <source>
        <dbReference type="SAM" id="SignalP"/>
    </source>
</evidence>
<keyword evidence="2" id="KW-0378">Hydrolase</keyword>
<dbReference type="Gene3D" id="3.50.80.20">
    <property type="entry name" value="D-Ala-D-Ala carboxypeptidase C, peptidase S13"/>
    <property type="match status" value="1"/>
</dbReference>
<reference evidence="5" key="1">
    <citation type="journal article" date="2019" name="Int. J. Syst. Evol. Microbiol.">
        <title>The Global Catalogue of Microorganisms (GCM) 10K type strain sequencing project: providing services to taxonomists for standard genome sequencing and annotation.</title>
        <authorList>
            <consortium name="The Broad Institute Genomics Platform"/>
            <consortium name="The Broad Institute Genome Sequencing Center for Infectious Disease"/>
            <person name="Wu L."/>
            <person name="Ma J."/>
        </authorList>
    </citation>
    <scope>NUCLEOTIDE SEQUENCE [LARGE SCALE GENOMIC DNA]</scope>
    <source>
        <strain evidence="5">JCM 17561</strain>
    </source>
</reference>
<name>A0ABP7QTR2_9BURK</name>
<dbReference type="EMBL" id="BAABBP010000005">
    <property type="protein sequence ID" value="GAA3987990.1"/>
    <property type="molecule type" value="Genomic_DNA"/>
</dbReference>
<accession>A0ABP7QTR2</accession>
<organism evidence="4 5">
    <name type="scientific">Comamonas faecalis</name>
    <dbReference type="NCBI Taxonomy" id="1387849"/>
    <lineage>
        <taxon>Bacteria</taxon>
        <taxon>Pseudomonadati</taxon>
        <taxon>Pseudomonadota</taxon>
        <taxon>Betaproteobacteria</taxon>
        <taxon>Burkholderiales</taxon>
        <taxon>Comamonadaceae</taxon>
        <taxon>Comamonas</taxon>
    </lineage>
</organism>
<dbReference type="Pfam" id="PF02113">
    <property type="entry name" value="Peptidase_S13"/>
    <property type="match status" value="1"/>
</dbReference>